<keyword evidence="2" id="KW-0687">Ribonucleoprotein</keyword>
<organism evidence="4 5">
    <name type="scientific">Methanoliparum thermophilum</name>
    <dbReference type="NCBI Taxonomy" id="2491083"/>
    <lineage>
        <taxon>Archaea</taxon>
        <taxon>Methanobacteriati</taxon>
        <taxon>Methanobacteriota</taxon>
        <taxon>Candidatus Methanoliparia</taxon>
        <taxon>Candidatus Methanoliparales</taxon>
        <taxon>Candidatus Methanoliparaceae</taxon>
        <taxon>Candidatus Methanoliparum</taxon>
    </lineage>
</organism>
<dbReference type="InterPro" id="IPR029064">
    <property type="entry name" value="Ribosomal_eL30-like_sf"/>
</dbReference>
<comment type="caution">
    <text evidence="4">The sequence shown here is derived from an EMBL/GenBank/DDBJ whole genome shotgun (WGS) entry which is preliminary data.</text>
</comment>
<dbReference type="SUPFAM" id="SSF55315">
    <property type="entry name" value="L30e-like"/>
    <property type="match status" value="1"/>
</dbReference>
<dbReference type="AlphaFoldDB" id="A0A520KSH5"/>
<evidence type="ECO:0000256" key="1">
    <source>
        <dbReference type="ARBA" id="ARBA00022980"/>
    </source>
</evidence>
<name>A0A520KSH5_METT2</name>
<evidence type="ECO:0000259" key="3">
    <source>
        <dbReference type="Pfam" id="PF01248"/>
    </source>
</evidence>
<feature type="domain" description="Ribosomal protein eL8/eL30/eS12/Gadd45" evidence="3">
    <location>
        <begin position="2"/>
        <end position="87"/>
    </location>
</feature>
<dbReference type="NCBIfam" id="NF002172">
    <property type="entry name" value="PRK01018.1"/>
    <property type="match status" value="1"/>
</dbReference>
<evidence type="ECO:0000313" key="4">
    <source>
        <dbReference type="EMBL" id="RZN64877.1"/>
    </source>
</evidence>
<proteinExistence type="predicted"/>
<dbReference type="EMBL" id="RXIF01000004">
    <property type="protein sequence ID" value="RZN64877.1"/>
    <property type="molecule type" value="Genomic_DNA"/>
</dbReference>
<gene>
    <name evidence="4" type="ORF">EF806_02175</name>
</gene>
<dbReference type="InterPro" id="IPR004038">
    <property type="entry name" value="Ribosomal_eL8/eL30/eS12/Gad45"/>
</dbReference>
<evidence type="ECO:0000313" key="5">
    <source>
        <dbReference type="Proteomes" id="UP000317158"/>
    </source>
</evidence>
<accession>A0A520KSH5</accession>
<sequence length="90" mass="10197">MDIKKSLNAAIKSKKVFMGYKQTLKCLKNDKAEYIVISQNCPEKQRKIIKKEAKNVPVYDFDGNNVDLGVICGKPFFISTLVVVKEDTNI</sequence>
<dbReference type="Gene3D" id="3.30.1330.30">
    <property type="match status" value="1"/>
</dbReference>
<dbReference type="PANTHER" id="PTHR11449">
    <property type="entry name" value="RIBOSOMAL PROTEIN L30"/>
    <property type="match status" value="1"/>
</dbReference>
<protein>
    <submittedName>
        <fullName evidence="4">50S ribosomal protein L30e</fullName>
    </submittedName>
</protein>
<dbReference type="GO" id="GO:0005840">
    <property type="term" value="C:ribosome"/>
    <property type="evidence" value="ECO:0007669"/>
    <property type="project" value="UniProtKB-KW"/>
</dbReference>
<dbReference type="Proteomes" id="UP000317158">
    <property type="component" value="Unassembled WGS sequence"/>
</dbReference>
<dbReference type="GO" id="GO:1990904">
    <property type="term" value="C:ribonucleoprotein complex"/>
    <property type="evidence" value="ECO:0007669"/>
    <property type="project" value="UniProtKB-KW"/>
</dbReference>
<dbReference type="InterPro" id="IPR039109">
    <property type="entry name" value="Ribosomal_eL30-like"/>
</dbReference>
<reference evidence="4 5" key="1">
    <citation type="journal article" date="2019" name="Nat. Microbiol.">
        <title>Wide diversity of methane and short-chain alkane metabolisms in uncultured archaea.</title>
        <authorList>
            <person name="Borrel G."/>
            <person name="Adam P.S."/>
            <person name="McKay L.J."/>
            <person name="Chen L.X."/>
            <person name="Sierra-Garcia I.N."/>
            <person name="Sieber C.M."/>
            <person name="Letourneur Q."/>
            <person name="Ghozlane A."/>
            <person name="Andersen G.L."/>
            <person name="Li W.J."/>
            <person name="Hallam S.J."/>
            <person name="Muyzer G."/>
            <person name="de Oliveira V.M."/>
            <person name="Inskeep W.P."/>
            <person name="Banfield J.F."/>
            <person name="Gribaldo S."/>
        </authorList>
    </citation>
    <scope>NUCLEOTIDE SEQUENCE [LARGE SCALE GENOMIC DNA]</scope>
    <source>
        <strain evidence="4">NM1a</strain>
    </source>
</reference>
<dbReference type="Pfam" id="PF01248">
    <property type="entry name" value="Ribosomal_L7Ae"/>
    <property type="match status" value="1"/>
</dbReference>
<dbReference type="GO" id="GO:0003723">
    <property type="term" value="F:RNA binding"/>
    <property type="evidence" value="ECO:0007669"/>
    <property type="project" value="InterPro"/>
</dbReference>
<evidence type="ECO:0000256" key="2">
    <source>
        <dbReference type="ARBA" id="ARBA00023274"/>
    </source>
</evidence>
<keyword evidence="1 4" id="KW-0689">Ribosomal protein</keyword>